<dbReference type="PANTHER" id="PTHR37287:SF1">
    <property type="entry name" value="INO EIGHTY SUBUNIT 1"/>
    <property type="match status" value="1"/>
</dbReference>
<feature type="compositionally biased region" description="Polar residues" evidence="1">
    <location>
        <begin position="459"/>
        <end position="470"/>
    </location>
</feature>
<dbReference type="STRING" id="5627.A0A1C7MPG6"/>
<name>A0A1C7MPG6_GRIFR</name>
<comment type="caution">
    <text evidence="2">The sequence shown here is derived from an EMBL/GenBank/DDBJ whole genome shotgun (WGS) entry which is preliminary data.</text>
</comment>
<dbReference type="OrthoDB" id="5413003at2759"/>
<evidence type="ECO:0000313" key="2">
    <source>
        <dbReference type="EMBL" id="OBZ78781.1"/>
    </source>
</evidence>
<protein>
    <submittedName>
        <fullName evidence="2">Ino eighty subunit 1</fullName>
    </submittedName>
</protein>
<organism evidence="2 3">
    <name type="scientific">Grifola frondosa</name>
    <name type="common">Maitake</name>
    <name type="synonym">Polyporus frondosus</name>
    <dbReference type="NCBI Taxonomy" id="5627"/>
    <lineage>
        <taxon>Eukaryota</taxon>
        <taxon>Fungi</taxon>
        <taxon>Dikarya</taxon>
        <taxon>Basidiomycota</taxon>
        <taxon>Agaricomycotina</taxon>
        <taxon>Agaricomycetes</taxon>
        <taxon>Polyporales</taxon>
        <taxon>Grifolaceae</taxon>
        <taxon>Grifola</taxon>
    </lineage>
</organism>
<keyword evidence="3" id="KW-1185">Reference proteome</keyword>
<dbReference type="GO" id="GO:0031011">
    <property type="term" value="C:Ino80 complex"/>
    <property type="evidence" value="ECO:0007669"/>
    <property type="project" value="InterPro"/>
</dbReference>
<sequence>YEIGSGTAVLNVADATLRDSPYSFHSPFKLKPQIAPAPQLSQMRNATPQYASISLTLPQPTYRYVRSPHPAHRRALAVKRYDGEPLTRVDLQYDLLIIFSATLKLYSLTHIPLCVVTLHTQRSPFGPVPAKEKMVELREFGDEFGKISLLSNVGRINTTMAFFPEMRTSLRTYHPVPPLQKTDGNLQDAPRIKNILKSCFLENESQGTVSTPTDVLSRSRSGEVPPTTVVNLIFILASHAGPISAAHFEPNAGVDVVDFFTPVHISSASRARAFLWLCYHYLEAPSPNPFSDEHADQNPGKIPALVTLTAEEAAQENIDSQEEIDWGVRMTHQRQLFVESKLQEEERAREFGREKPKPKAKGARGKGRAKKLVDTASIGRDESPAESQQSLPLTAMDELSLGTRTPQPRISPAPFIMPPMSDREPPYSPPHSPHTYRDMPAFAHPRASADPYPLRPITPSFSQQPSNGKPTRTRMQKQREQRGPFTRHPLSHAHAPYLPPPYVPAPYVRHSYSIPRYTVPPPAPRRSMLEQAWHVVMTTDPLVDSDEEEYADENTRMDYVLRLRIMNRLRGKEPTPEPERLPRSIFTPFASSFDGMH</sequence>
<evidence type="ECO:0000313" key="3">
    <source>
        <dbReference type="Proteomes" id="UP000092993"/>
    </source>
</evidence>
<dbReference type="PANTHER" id="PTHR37287">
    <property type="entry name" value="INO EIGHTY SUBUNIT 1"/>
    <property type="match status" value="1"/>
</dbReference>
<feature type="compositionally biased region" description="Basic and acidic residues" evidence="1">
    <location>
        <begin position="345"/>
        <end position="357"/>
    </location>
</feature>
<feature type="region of interest" description="Disordered" evidence="1">
    <location>
        <begin position="458"/>
        <end position="478"/>
    </location>
</feature>
<dbReference type="AlphaFoldDB" id="A0A1C7MPG6"/>
<feature type="compositionally biased region" description="Basic residues" evidence="1">
    <location>
        <begin position="358"/>
        <end position="370"/>
    </location>
</feature>
<evidence type="ECO:0000256" key="1">
    <source>
        <dbReference type="SAM" id="MobiDB-lite"/>
    </source>
</evidence>
<dbReference type="EMBL" id="LUGG01000001">
    <property type="protein sequence ID" value="OBZ78781.1"/>
    <property type="molecule type" value="Genomic_DNA"/>
</dbReference>
<accession>A0A1C7MPG6</accession>
<gene>
    <name evidence="2" type="ORF">A0H81_00604</name>
</gene>
<dbReference type="OMA" id="YINCLLH"/>
<dbReference type="Proteomes" id="UP000092993">
    <property type="component" value="Unassembled WGS sequence"/>
</dbReference>
<reference evidence="2 3" key="1">
    <citation type="submission" date="2016-03" db="EMBL/GenBank/DDBJ databases">
        <title>Whole genome sequencing of Grifola frondosa 9006-11.</title>
        <authorList>
            <person name="Min B."/>
            <person name="Park H."/>
            <person name="Kim J.-G."/>
            <person name="Cho H."/>
            <person name="Oh Y.-L."/>
            <person name="Kong W.-S."/>
            <person name="Choi I.-G."/>
        </authorList>
    </citation>
    <scope>NUCLEOTIDE SEQUENCE [LARGE SCALE GENOMIC DNA]</scope>
    <source>
        <strain evidence="2 3">9006-11</strain>
    </source>
</reference>
<proteinExistence type="predicted"/>
<feature type="non-terminal residue" evidence="2">
    <location>
        <position position="1"/>
    </location>
</feature>
<feature type="region of interest" description="Disordered" evidence="1">
    <location>
        <begin position="345"/>
        <end position="393"/>
    </location>
</feature>
<feature type="non-terminal residue" evidence="2">
    <location>
        <position position="597"/>
    </location>
</feature>
<dbReference type="InterPro" id="IPR038014">
    <property type="entry name" value="Ies1"/>
</dbReference>